<keyword evidence="3" id="KW-1185">Reference proteome</keyword>
<evidence type="ECO:0000256" key="1">
    <source>
        <dbReference type="SAM" id="Phobius"/>
    </source>
</evidence>
<gene>
    <name evidence="2" type="ORF">CLV51_10339</name>
</gene>
<keyword evidence="1" id="KW-1133">Transmembrane helix</keyword>
<feature type="transmembrane region" description="Helical" evidence="1">
    <location>
        <begin position="34"/>
        <end position="55"/>
    </location>
</feature>
<dbReference type="Pfam" id="PF13858">
    <property type="entry name" value="DUF4199"/>
    <property type="match status" value="1"/>
</dbReference>
<accession>A0A2P8HIL6</accession>
<keyword evidence="1" id="KW-0812">Transmembrane</keyword>
<dbReference type="OrthoDB" id="678029at2"/>
<keyword evidence="1" id="KW-0472">Membrane</keyword>
<feature type="transmembrane region" description="Helical" evidence="1">
    <location>
        <begin position="6"/>
        <end position="27"/>
    </location>
</feature>
<feature type="transmembrane region" description="Helical" evidence="1">
    <location>
        <begin position="75"/>
        <end position="92"/>
    </location>
</feature>
<dbReference type="InterPro" id="IPR025250">
    <property type="entry name" value="DUF4199"/>
</dbReference>
<organism evidence="2 3">
    <name type="scientific">Chitinophaga niastensis</name>
    <dbReference type="NCBI Taxonomy" id="536980"/>
    <lineage>
        <taxon>Bacteria</taxon>
        <taxon>Pseudomonadati</taxon>
        <taxon>Bacteroidota</taxon>
        <taxon>Chitinophagia</taxon>
        <taxon>Chitinophagales</taxon>
        <taxon>Chitinophagaceae</taxon>
        <taxon>Chitinophaga</taxon>
    </lineage>
</organism>
<dbReference type="AlphaFoldDB" id="A0A2P8HIL6"/>
<dbReference type="Proteomes" id="UP000240971">
    <property type="component" value="Unassembled WGS sequence"/>
</dbReference>
<proteinExistence type="predicted"/>
<dbReference type="EMBL" id="PYAW01000003">
    <property type="protein sequence ID" value="PSL46063.1"/>
    <property type="molecule type" value="Genomic_DNA"/>
</dbReference>
<sequence>MTNKTHLSYGIITSLVIILVSVAFYLLKLNQERWTGYVSTVILMVGVVLSCVAYAKTNDNATPGGIFGNGFRTTAVITVLSIIFTVLFIYIFPDIKEQAIEAARKKMEEQNQSEEAIQTAIDLTRKMFIPFVIGFSLFFDVIFGLIASLVGMAIGRKYLKPQKTTTL</sequence>
<name>A0A2P8HIL6_CHINA</name>
<dbReference type="RefSeq" id="WP_106528879.1">
    <property type="nucleotide sequence ID" value="NZ_PYAW01000003.1"/>
</dbReference>
<evidence type="ECO:0000313" key="2">
    <source>
        <dbReference type="EMBL" id="PSL46063.1"/>
    </source>
</evidence>
<feature type="transmembrane region" description="Helical" evidence="1">
    <location>
        <begin position="128"/>
        <end position="154"/>
    </location>
</feature>
<protein>
    <submittedName>
        <fullName evidence="2">Uncharacterized protein DUF4199</fullName>
    </submittedName>
</protein>
<evidence type="ECO:0000313" key="3">
    <source>
        <dbReference type="Proteomes" id="UP000240971"/>
    </source>
</evidence>
<reference evidence="2 3" key="1">
    <citation type="submission" date="2018-03" db="EMBL/GenBank/DDBJ databases">
        <title>Genomic Encyclopedia of Archaeal and Bacterial Type Strains, Phase II (KMG-II): from individual species to whole genera.</title>
        <authorList>
            <person name="Goeker M."/>
        </authorList>
    </citation>
    <scope>NUCLEOTIDE SEQUENCE [LARGE SCALE GENOMIC DNA]</scope>
    <source>
        <strain evidence="2 3">DSM 24859</strain>
    </source>
</reference>
<comment type="caution">
    <text evidence="2">The sequence shown here is derived from an EMBL/GenBank/DDBJ whole genome shotgun (WGS) entry which is preliminary data.</text>
</comment>